<dbReference type="AlphaFoldDB" id="A0A9Q1J1R6"/>
<dbReference type="Proteomes" id="UP001152622">
    <property type="component" value="Chromosome 5"/>
</dbReference>
<proteinExistence type="predicted"/>
<comment type="caution">
    <text evidence="2">The sequence shown here is derived from an EMBL/GenBank/DDBJ whole genome shotgun (WGS) entry which is preliminary data.</text>
</comment>
<name>A0A9Q1J1R6_SYNKA</name>
<accession>A0A9Q1J1R6</accession>
<gene>
    <name evidence="2" type="ORF">SKAU_G00180720</name>
</gene>
<feature type="region of interest" description="Disordered" evidence="1">
    <location>
        <begin position="65"/>
        <end position="89"/>
    </location>
</feature>
<reference evidence="2" key="1">
    <citation type="journal article" date="2023" name="Science">
        <title>Genome structures resolve the early diversification of teleost fishes.</title>
        <authorList>
            <person name="Parey E."/>
            <person name="Louis A."/>
            <person name="Montfort J."/>
            <person name="Bouchez O."/>
            <person name="Roques C."/>
            <person name="Iampietro C."/>
            <person name="Lluch J."/>
            <person name="Castinel A."/>
            <person name="Donnadieu C."/>
            <person name="Desvignes T."/>
            <person name="Floi Bucao C."/>
            <person name="Jouanno E."/>
            <person name="Wen M."/>
            <person name="Mejri S."/>
            <person name="Dirks R."/>
            <person name="Jansen H."/>
            <person name="Henkel C."/>
            <person name="Chen W.J."/>
            <person name="Zahm M."/>
            <person name="Cabau C."/>
            <person name="Klopp C."/>
            <person name="Thompson A.W."/>
            <person name="Robinson-Rechavi M."/>
            <person name="Braasch I."/>
            <person name="Lecointre G."/>
            <person name="Bobe J."/>
            <person name="Postlethwait J.H."/>
            <person name="Berthelot C."/>
            <person name="Roest Crollius H."/>
            <person name="Guiguen Y."/>
        </authorList>
    </citation>
    <scope>NUCLEOTIDE SEQUENCE</scope>
    <source>
        <strain evidence="2">WJC10195</strain>
    </source>
</reference>
<dbReference type="EMBL" id="JAINUF010000005">
    <property type="protein sequence ID" value="KAJ8361547.1"/>
    <property type="molecule type" value="Genomic_DNA"/>
</dbReference>
<organism evidence="2 3">
    <name type="scientific">Synaphobranchus kaupii</name>
    <name type="common">Kaup's arrowtooth eel</name>
    <dbReference type="NCBI Taxonomy" id="118154"/>
    <lineage>
        <taxon>Eukaryota</taxon>
        <taxon>Metazoa</taxon>
        <taxon>Chordata</taxon>
        <taxon>Craniata</taxon>
        <taxon>Vertebrata</taxon>
        <taxon>Euteleostomi</taxon>
        <taxon>Actinopterygii</taxon>
        <taxon>Neopterygii</taxon>
        <taxon>Teleostei</taxon>
        <taxon>Anguilliformes</taxon>
        <taxon>Synaphobranchidae</taxon>
        <taxon>Synaphobranchus</taxon>
    </lineage>
</organism>
<evidence type="ECO:0000313" key="3">
    <source>
        <dbReference type="Proteomes" id="UP001152622"/>
    </source>
</evidence>
<keyword evidence="3" id="KW-1185">Reference proteome</keyword>
<sequence>MPFVIQSFPFGSILANYKMRNPGDSFFQRTQRGAAVFPRRSCDGAEEGVLADGTPVLQRLQGKPMNKEKIVPFPSTKKSPPQHPKISDH</sequence>
<protein>
    <submittedName>
        <fullName evidence="2">Uncharacterized protein</fullName>
    </submittedName>
</protein>
<evidence type="ECO:0000313" key="2">
    <source>
        <dbReference type="EMBL" id="KAJ8361547.1"/>
    </source>
</evidence>
<evidence type="ECO:0000256" key="1">
    <source>
        <dbReference type="SAM" id="MobiDB-lite"/>
    </source>
</evidence>